<protein>
    <submittedName>
        <fullName evidence="1">Uncharacterized protein</fullName>
    </submittedName>
</protein>
<gene>
    <name evidence="1" type="ORF">U0070_014160</name>
</gene>
<dbReference type="AlphaFoldDB" id="A0AAW0GZF3"/>
<dbReference type="Proteomes" id="UP001488838">
    <property type="component" value="Unassembled WGS sequence"/>
</dbReference>
<sequence length="77" mass="8652">MITRQPETPLTNLAQPQLCLRVVLGVAPTSGLHLAFSRWLESSRLLSHRISGEPQLSPAISRLPPSYRVVHGHFWKD</sequence>
<comment type="caution">
    <text evidence="1">The sequence shown here is derived from an EMBL/GenBank/DDBJ whole genome shotgun (WGS) entry which is preliminary data.</text>
</comment>
<name>A0AAW0GZF3_MYOGA</name>
<evidence type="ECO:0000313" key="2">
    <source>
        <dbReference type="Proteomes" id="UP001488838"/>
    </source>
</evidence>
<proteinExistence type="predicted"/>
<reference evidence="1 2" key="1">
    <citation type="journal article" date="2023" name="bioRxiv">
        <title>Conserved and derived expression patterns and positive selection on dental genes reveal complex evolutionary context of ever-growing rodent molars.</title>
        <authorList>
            <person name="Calamari Z.T."/>
            <person name="Song A."/>
            <person name="Cohen E."/>
            <person name="Akter M."/>
            <person name="Roy R.D."/>
            <person name="Hallikas O."/>
            <person name="Christensen M.M."/>
            <person name="Li P."/>
            <person name="Marangoni P."/>
            <person name="Jernvall J."/>
            <person name="Klein O.D."/>
        </authorList>
    </citation>
    <scope>NUCLEOTIDE SEQUENCE [LARGE SCALE GENOMIC DNA]</scope>
    <source>
        <strain evidence="1">V071</strain>
    </source>
</reference>
<evidence type="ECO:0000313" key="1">
    <source>
        <dbReference type="EMBL" id="KAK7796061.1"/>
    </source>
</evidence>
<keyword evidence="2" id="KW-1185">Reference proteome</keyword>
<accession>A0AAW0GZF3</accession>
<dbReference type="EMBL" id="JBBHLL010001467">
    <property type="protein sequence ID" value="KAK7796061.1"/>
    <property type="molecule type" value="Genomic_DNA"/>
</dbReference>
<organism evidence="1 2">
    <name type="scientific">Myodes glareolus</name>
    <name type="common">Bank vole</name>
    <name type="synonym">Clethrionomys glareolus</name>
    <dbReference type="NCBI Taxonomy" id="447135"/>
    <lineage>
        <taxon>Eukaryota</taxon>
        <taxon>Metazoa</taxon>
        <taxon>Chordata</taxon>
        <taxon>Craniata</taxon>
        <taxon>Vertebrata</taxon>
        <taxon>Euteleostomi</taxon>
        <taxon>Mammalia</taxon>
        <taxon>Eutheria</taxon>
        <taxon>Euarchontoglires</taxon>
        <taxon>Glires</taxon>
        <taxon>Rodentia</taxon>
        <taxon>Myomorpha</taxon>
        <taxon>Muroidea</taxon>
        <taxon>Cricetidae</taxon>
        <taxon>Arvicolinae</taxon>
        <taxon>Myodes</taxon>
    </lineage>
</organism>